<accession>A0ABY7DM49</accession>
<feature type="chain" id="PRO_5045740378" evidence="3">
    <location>
        <begin position="24"/>
        <end position="173"/>
    </location>
</feature>
<feature type="signal peptide" evidence="3">
    <location>
        <begin position="1"/>
        <end position="23"/>
    </location>
</feature>
<feature type="transmembrane region" description="Helical" evidence="2">
    <location>
        <begin position="86"/>
        <end position="107"/>
    </location>
</feature>
<reference evidence="4" key="1">
    <citation type="submission" date="2022-11" db="EMBL/GenBank/DDBJ databases">
        <title>Centuries of genome instability and evolution in soft-shell clam transmissible cancer (bioRxiv).</title>
        <authorList>
            <person name="Hart S.F.M."/>
            <person name="Yonemitsu M.A."/>
            <person name="Giersch R.M."/>
            <person name="Beal B.F."/>
            <person name="Arriagada G."/>
            <person name="Davis B.W."/>
            <person name="Ostrander E.A."/>
            <person name="Goff S.P."/>
            <person name="Metzger M.J."/>
        </authorList>
    </citation>
    <scope>NUCLEOTIDE SEQUENCE</scope>
    <source>
        <strain evidence="4">MELC-2E11</strain>
        <tissue evidence="4">Siphon/mantle</tissue>
    </source>
</reference>
<evidence type="ECO:0000313" key="4">
    <source>
        <dbReference type="EMBL" id="WAQ98439.1"/>
    </source>
</evidence>
<evidence type="ECO:0000256" key="2">
    <source>
        <dbReference type="SAM" id="Phobius"/>
    </source>
</evidence>
<dbReference type="Proteomes" id="UP001164746">
    <property type="component" value="Chromosome 3"/>
</dbReference>
<organism evidence="4 5">
    <name type="scientific">Mya arenaria</name>
    <name type="common">Soft-shell clam</name>
    <dbReference type="NCBI Taxonomy" id="6604"/>
    <lineage>
        <taxon>Eukaryota</taxon>
        <taxon>Metazoa</taxon>
        <taxon>Spiralia</taxon>
        <taxon>Lophotrochozoa</taxon>
        <taxon>Mollusca</taxon>
        <taxon>Bivalvia</taxon>
        <taxon>Autobranchia</taxon>
        <taxon>Heteroconchia</taxon>
        <taxon>Euheterodonta</taxon>
        <taxon>Imparidentia</taxon>
        <taxon>Neoheterodontei</taxon>
        <taxon>Myida</taxon>
        <taxon>Myoidea</taxon>
        <taxon>Myidae</taxon>
        <taxon>Mya</taxon>
    </lineage>
</organism>
<keyword evidence="2" id="KW-1133">Transmembrane helix</keyword>
<keyword evidence="5" id="KW-1185">Reference proteome</keyword>
<evidence type="ECO:0000256" key="1">
    <source>
        <dbReference type="SAM" id="MobiDB-lite"/>
    </source>
</evidence>
<feature type="compositionally biased region" description="Low complexity" evidence="1">
    <location>
        <begin position="138"/>
        <end position="148"/>
    </location>
</feature>
<sequence length="173" mass="18916">MGVCAPLFLLGILAMSEIKKTTASECCSAYTDGGYSKSAFWCATYCCYKSGFGLTGEGRECCDSSYRRVYSWQRDSDCEWLDEHRWMYAIIGIGSIGSIGLCIFGCVKCCCQSRPIAVAPLNQPQVSVLAVNSQQQSHMTQQSHMGQHPGYSMQSGPHPPPYNADMAAKPPNL</sequence>
<feature type="region of interest" description="Disordered" evidence="1">
    <location>
        <begin position="138"/>
        <end position="173"/>
    </location>
</feature>
<keyword evidence="2" id="KW-0472">Membrane</keyword>
<proteinExistence type="predicted"/>
<gene>
    <name evidence="4" type="ORF">MAR_022812</name>
</gene>
<keyword evidence="2" id="KW-0812">Transmembrane</keyword>
<protein>
    <submittedName>
        <fullName evidence="4">Uncharacterized protein</fullName>
    </submittedName>
</protein>
<name>A0ABY7DM49_MYAAR</name>
<dbReference type="EMBL" id="CP111014">
    <property type="protein sequence ID" value="WAQ98439.1"/>
    <property type="molecule type" value="Genomic_DNA"/>
</dbReference>
<evidence type="ECO:0000313" key="5">
    <source>
        <dbReference type="Proteomes" id="UP001164746"/>
    </source>
</evidence>
<evidence type="ECO:0000256" key="3">
    <source>
        <dbReference type="SAM" id="SignalP"/>
    </source>
</evidence>
<keyword evidence="3" id="KW-0732">Signal</keyword>